<dbReference type="HOGENOM" id="CLU_154833_0_0_1"/>
<reference evidence="1" key="1">
    <citation type="journal article" date="2011" name="Proc. Natl. Acad. Sci. U.S.A.">
        <title>The genome of the fire ant Solenopsis invicta.</title>
        <authorList>
            <person name="Wurm Y."/>
            <person name="Wang J."/>
            <person name="Riba-Grognuz O."/>
            <person name="Corona M."/>
            <person name="Nygaard S."/>
            <person name="Hunt B.G."/>
            <person name="Ingram K.K."/>
            <person name="Falquet L."/>
            <person name="Nipitwattanaphon M."/>
            <person name="Gotzek D."/>
            <person name="Dijkstra M.B."/>
            <person name="Oettler J."/>
            <person name="Comtesse F."/>
            <person name="Shih C.J."/>
            <person name="Wu W.J."/>
            <person name="Yang C.C."/>
            <person name="Thomas J."/>
            <person name="Beaudoing E."/>
            <person name="Pradervand S."/>
            <person name="Flegel V."/>
            <person name="Cook E.D."/>
            <person name="Fabbretti R."/>
            <person name="Stockinger H."/>
            <person name="Long L."/>
            <person name="Farmerie W.G."/>
            <person name="Oakey J."/>
            <person name="Boomsma J.J."/>
            <person name="Pamilo P."/>
            <person name="Yi S.V."/>
            <person name="Heinze J."/>
            <person name="Goodisman M.A."/>
            <person name="Farinelli L."/>
            <person name="Harshman K."/>
            <person name="Hulo N."/>
            <person name="Cerutti L."/>
            <person name="Xenarios I."/>
            <person name="Shoemaker D."/>
            <person name="Keller L."/>
        </authorList>
    </citation>
    <scope>NUCLEOTIDE SEQUENCE [LARGE SCALE GENOMIC DNA]</scope>
</reference>
<accession>E9JA06</accession>
<proteinExistence type="predicted"/>
<feature type="non-terminal residue" evidence="1">
    <location>
        <position position="137"/>
    </location>
</feature>
<dbReference type="AlphaFoldDB" id="E9JA06"/>
<name>E9JA06_SOLIN</name>
<evidence type="ECO:0000313" key="1">
    <source>
        <dbReference type="EMBL" id="EFZ10347.1"/>
    </source>
</evidence>
<protein>
    <submittedName>
        <fullName evidence="1">Uncharacterized protein</fullName>
    </submittedName>
</protein>
<dbReference type="EMBL" id="GL769659">
    <property type="protein sequence ID" value="EFZ10347.1"/>
    <property type="molecule type" value="Genomic_DNA"/>
</dbReference>
<sequence>MLADRKFSGTWLQRCDVCLVQLEKCSSAKGPRLTVSSRQSIVARIARLAVAKAQLERRFVHVGGGTHASTSACDKKSLVWREIEAAFESRILTDAVINADYIEPRHFLEDANDLVIEQVSRCYRETWKCKGEHCIQR</sequence>
<dbReference type="OMA" id="RETWKCK"/>
<organism>
    <name type="scientific">Solenopsis invicta</name>
    <name type="common">Red imported fire ant</name>
    <name type="synonym">Solenopsis wagneri</name>
    <dbReference type="NCBI Taxonomy" id="13686"/>
    <lineage>
        <taxon>Eukaryota</taxon>
        <taxon>Metazoa</taxon>
        <taxon>Ecdysozoa</taxon>
        <taxon>Arthropoda</taxon>
        <taxon>Hexapoda</taxon>
        <taxon>Insecta</taxon>
        <taxon>Pterygota</taxon>
        <taxon>Neoptera</taxon>
        <taxon>Endopterygota</taxon>
        <taxon>Hymenoptera</taxon>
        <taxon>Apocrita</taxon>
        <taxon>Aculeata</taxon>
        <taxon>Formicoidea</taxon>
        <taxon>Formicidae</taxon>
        <taxon>Myrmicinae</taxon>
        <taxon>Solenopsis</taxon>
    </lineage>
</organism>
<gene>
    <name evidence="1" type="ORF">SINV_05614</name>
</gene>